<feature type="compositionally biased region" description="Polar residues" evidence="7">
    <location>
        <begin position="874"/>
        <end position="888"/>
    </location>
</feature>
<keyword evidence="10" id="KW-1185">Reference proteome</keyword>
<dbReference type="InterPro" id="IPR035967">
    <property type="entry name" value="SWAP/Surp_sf"/>
</dbReference>
<dbReference type="GO" id="GO:0006397">
    <property type="term" value="P:mRNA processing"/>
    <property type="evidence" value="ECO:0007669"/>
    <property type="project" value="UniProtKB-KW"/>
</dbReference>
<protein>
    <recommendedName>
        <fullName evidence="8">SURP motif domain-containing protein</fullName>
    </recommendedName>
</protein>
<dbReference type="InterPro" id="IPR019147">
    <property type="entry name" value="SWAP_N_domain"/>
</dbReference>
<organism evidence="9 10">
    <name type="scientific">Urochloa decumbens</name>
    <dbReference type="NCBI Taxonomy" id="240449"/>
    <lineage>
        <taxon>Eukaryota</taxon>
        <taxon>Viridiplantae</taxon>
        <taxon>Streptophyta</taxon>
        <taxon>Embryophyta</taxon>
        <taxon>Tracheophyta</taxon>
        <taxon>Spermatophyta</taxon>
        <taxon>Magnoliopsida</taxon>
        <taxon>Liliopsida</taxon>
        <taxon>Poales</taxon>
        <taxon>Poaceae</taxon>
        <taxon>PACMAD clade</taxon>
        <taxon>Panicoideae</taxon>
        <taxon>Panicodae</taxon>
        <taxon>Paniceae</taxon>
        <taxon>Melinidinae</taxon>
        <taxon>Urochloa</taxon>
    </lineage>
</organism>
<feature type="compositionally biased region" description="Basic residues" evidence="7">
    <location>
        <begin position="798"/>
        <end position="818"/>
    </location>
</feature>
<evidence type="ECO:0000256" key="6">
    <source>
        <dbReference type="ARBA" id="ARBA00023187"/>
    </source>
</evidence>
<evidence type="ECO:0000313" key="9">
    <source>
        <dbReference type="EMBL" id="CAL4961900.1"/>
    </source>
</evidence>
<dbReference type="PANTHER" id="PTHR13161:SF15">
    <property type="entry name" value="SPLICING FACTOR, SUPPRESSOR OF WHITE-APRICOT HOMOLOG"/>
    <property type="match status" value="1"/>
</dbReference>
<feature type="compositionally biased region" description="Basic and acidic residues" evidence="7">
    <location>
        <begin position="581"/>
        <end position="593"/>
    </location>
</feature>
<feature type="compositionally biased region" description="Basic and acidic residues" evidence="7">
    <location>
        <begin position="819"/>
        <end position="829"/>
    </location>
</feature>
<feature type="compositionally biased region" description="Polar residues" evidence="7">
    <location>
        <begin position="106"/>
        <end position="116"/>
    </location>
</feature>
<feature type="region of interest" description="Disordered" evidence="7">
    <location>
        <begin position="88"/>
        <end position="116"/>
    </location>
</feature>
<dbReference type="SUPFAM" id="SSF109905">
    <property type="entry name" value="Surp module (SWAP domain)"/>
    <property type="match status" value="2"/>
</dbReference>
<keyword evidence="2" id="KW-0677">Repeat</keyword>
<dbReference type="InterPro" id="IPR000061">
    <property type="entry name" value="Surp"/>
</dbReference>
<keyword evidence="3" id="KW-0694">RNA-binding</keyword>
<evidence type="ECO:0000313" key="10">
    <source>
        <dbReference type="Proteomes" id="UP001497457"/>
    </source>
</evidence>
<feature type="compositionally biased region" description="Polar residues" evidence="7">
    <location>
        <begin position="331"/>
        <end position="347"/>
    </location>
</feature>
<dbReference type="AlphaFoldDB" id="A0ABC8ZHT5"/>
<dbReference type="GO" id="GO:0008380">
    <property type="term" value="P:RNA splicing"/>
    <property type="evidence" value="ECO:0007669"/>
    <property type="project" value="UniProtKB-KW"/>
</dbReference>
<dbReference type="PANTHER" id="PTHR13161">
    <property type="entry name" value="SPLICING FACTOR SUPPRESSOR OF WHITE APRICOT"/>
    <property type="match status" value="1"/>
</dbReference>
<evidence type="ECO:0000256" key="5">
    <source>
        <dbReference type="ARBA" id="ARBA00023163"/>
    </source>
</evidence>
<evidence type="ECO:0000259" key="8">
    <source>
        <dbReference type="PROSITE" id="PS50128"/>
    </source>
</evidence>
<evidence type="ECO:0000256" key="7">
    <source>
        <dbReference type="SAM" id="MobiDB-lite"/>
    </source>
</evidence>
<evidence type="ECO:0000256" key="4">
    <source>
        <dbReference type="ARBA" id="ARBA00023015"/>
    </source>
</evidence>
<feature type="compositionally biased region" description="Polar residues" evidence="7">
    <location>
        <begin position="613"/>
        <end position="628"/>
    </location>
</feature>
<feature type="domain" description="SURP motif" evidence="8">
    <location>
        <begin position="363"/>
        <end position="405"/>
    </location>
</feature>
<feature type="region of interest" description="Disordered" evidence="7">
    <location>
        <begin position="325"/>
        <end position="349"/>
    </location>
</feature>
<reference evidence="10" key="1">
    <citation type="submission" date="2024-06" db="EMBL/GenBank/DDBJ databases">
        <authorList>
            <person name="Ryan C."/>
        </authorList>
    </citation>
    <scope>NUCLEOTIDE SEQUENCE [LARGE SCALE GENOMIC DNA]</scope>
</reference>
<feature type="region of interest" description="Disordered" evidence="7">
    <location>
        <begin position="571"/>
        <end position="634"/>
    </location>
</feature>
<feature type="compositionally biased region" description="Basic residues" evidence="7">
    <location>
        <begin position="779"/>
        <end position="788"/>
    </location>
</feature>
<evidence type="ECO:0000256" key="3">
    <source>
        <dbReference type="ARBA" id="ARBA00022884"/>
    </source>
</evidence>
<reference evidence="9 10" key="2">
    <citation type="submission" date="2024-10" db="EMBL/GenBank/DDBJ databases">
        <authorList>
            <person name="Ryan C."/>
        </authorList>
    </citation>
    <scope>NUCLEOTIDE SEQUENCE [LARGE SCALE GENOMIC DNA]</scope>
</reference>
<dbReference type="Proteomes" id="UP001497457">
    <property type="component" value="Chromosome 19rd"/>
</dbReference>
<proteinExistence type="predicted"/>
<dbReference type="GO" id="GO:0003723">
    <property type="term" value="F:RNA binding"/>
    <property type="evidence" value="ECO:0007669"/>
    <property type="project" value="UniProtKB-KW"/>
</dbReference>
<name>A0ABC8ZHT5_9POAL</name>
<gene>
    <name evidence="9" type="ORF">URODEC1_LOCUS45305</name>
</gene>
<sequence>MDLEIVGRHALLFDDDATAEVVNSGGSLVPWAAVGATDLLLDRHDVRHLLDRVPPRPRRAYSAAILSAPSSDGVSEAELDRERYLDLPAADGGDEDEGSGDAAPSGNATATRQSNYSSVPFSYGSSGGSDNPNSSGSYYRPSFYVPESLLNKLPPSEKTHQIIARTALFVSEHGGQSEIVLRVKQGNNPTFGFLMPDHDLHSYFRYLVDHPQLLKDGADAVDTSKGNKIDGEQASYGGALSLLGTAYDSGDEDEGMHLPGSKGMNPGNTMTPDVQGHVKLASTIPDNKDQSTVSEPPAASVKSKPILMKKNPMLTGNSIIAAQRKDGKDTITASTTGKSENTNSGLSESKEMILEPPSFMKRTMEKIVEFILTNGKEFEAKLIEQDRTTGRFPFLLSSNPYHSYYLKFLQETQESRSHGRSPDHKDRKGSSDWRDRRSPSERYGRSSHERDGRKSSHERDDRSSCERDRRSSRERDGRRSSRDRDDRRSLMECKDSSYVKEGARSNACPTTGVVSSASDRSSVGPSEKQLYDKRGKGIFHPVSGVRKEPPRKVTADEAAAIVMAATRGLGAASGSLNTTKGKKEDVLIRDSNDHSSSFGSFSSLQDRDALSKHISNSEADTSLTSSGQPKKEGFGIIDDDWIAKTIAKAAAAAASKEADSSEASMTKEQKLKAERLRRAKMFATIIKSGGNKMNDLPAVSDPTDNPSEATPADMNASGLDPQPEAKEREGSSAPFEGDGSNVTKQERETDDEQTRVRTYRKKHHQESDEEKDESEESHKHSRKRHRSEHSRGHSKDDHKHKHKSHSKDRESRHRRHRHSPSEDEHEHRSSKSRHRHRHDDRYSDDEELSRSRRHRREHRSGSKRKHEEERDQSEQTQGHLEVSPSTSGAKFESDKPSGDTAQSSQGAAEVPSDLRAKIRAMLLETL</sequence>
<keyword evidence="5" id="KW-0804">Transcription</keyword>
<feature type="region of interest" description="Disordered" evidence="7">
    <location>
        <begin position="648"/>
        <end position="672"/>
    </location>
</feature>
<feature type="region of interest" description="Disordered" evidence="7">
    <location>
        <begin position="413"/>
        <end position="552"/>
    </location>
</feature>
<accession>A0ABC8ZHT5</accession>
<feature type="compositionally biased region" description="Basic and acidic residues" evidence="7">
    <location>
        <begin position="413"/>
        <end position="503"/>
    </location>
</feature>
<keyword evidence="1" id="KW-0507">mRNA processing</keyword>
<feature type="compositionally biased region" description="Polar residues" evidence="7">
    <location>
        <begin position="507"/>
        <end position="524"/>
    </location>
</feature>
<dbReference type="Gene3D" id="1.10.10.790">
    <property type="entry name" value="Surp module"/>
    <property type="match status" value="2"/>
</dbReference>
<dbReference type="SMART" id="SM00648">
    <property type="entry name" value="SWAP"/>
    <property type="match status" value="2"/>
</dbReference>
<feature type="domain" description="SURP motif" evidence="8">
    <location>
        <begin position="162"/>
        <end position="204"/>
    </location>
</feature>
<dbReference type="EMBL" id="OZ075129">
    <property type="protein sequence ID" value="CAL4961900.1"/>
    <property type="molecule type" value="Genomic_DNA"/>
</dbReference>
<dbReference type="Pfam" id="PF01805">
    <property type="entry name" value="Surp"/>
    <property type="match status" value="2"/>
</dbReference>
<dbReference type="PROSITE" id="PS50128">
    <property type="entry name" value="SURP"/>
    <property type="match status" value="2"/>
</dbReference>
<dbReference type="FunFam" id="1.10.10.790:FF:000011">
    <property type="entry name" value="Splicing factor, suppressor of white-apricot"/>
    <property type="match status" value="1"/>
</dbReference>
<evidence type="ECO:0000256" key="1">
    <source>
        <dbReference type="ARBA" id="ARBA00022664"/>
    </source>
</evidence>
<keyword evidence="6" id="KW-0508">mRNA splicing</keyword>
<keyword evidence="4" id="KW-0805">Transcription regulation</keyword>
<feature type="region of interest" description="Disordered" evidence="7">
    <location>
        <begin position="685"/>
        <end position="914"/>
    </location>
</feature>
<dbReference type="SMART" id="SM01141">
    <property type="entry name" value="DRY_EERY"/>
    <property type="match status" value="1"/>
</dbReference>
<evidence type="ECO:0000256" key="2">
    <source>
        <dbReference type="ARBA" id="ARBA00022737"/>
    </source>
</evidence>
<feature type="compositionally biased region" description="Basic and acidic residues" evidence="7">
    <location>
        <begin position="744"/>
        <end position="755"/>
    </location>
</feature>
<dbReference type="Pfam" id="PF09750">
    <property type="entry name" value="DRY_EERY"/>
    <property type="match status" value="1"/>
</dbReference>
<feature type="compositionally biased region" description="Basic residues" evidence="7">
    <location>
        <begin position="851"/>
        <end position="864"/>
    </location>
</feature>
<dbReference type="InterPro" id="IPR040397">
    <property type="entry name" value="SWAP"/>
</dbReference>